<feature type="domain" description="SH3" evidence="10">
    <location>
        <begin position="571"/>
        <end position="630"/>
    </location>
</feature>
<comment type="caution">
    <text evidence="12">The sequence shown here is derived from an EMBL/GenBank/DDBJ whole genome shotgun (WGS) entry which is preliminary data.</text>
</comment>
<evidence type="ECO:0000256" key="7">
    <source>
        <dbReference type="PROSITE-ProRule" id="PRU00192"/>
    </source>
</evidence>
<dbReference type="GO" id="GO:0005886">
    <property type="term" value="C:plasma membrane"/>
    <property type="evidence" value="ECO:0007669"/>
    <property type="project" value="TreeGrafter"/>
</dbReference>
<dbReference type="PANTHER" id="PTHR23065:SF7">
    <property type="entry name" value="NOSTRIN, ISOFORM H"/>
    <property type="match status" value="1"/>
</dbReference>
<dbReference type="Pfam" id="PF00611">
    <property type="entry name" value="FCH"/>
    <property type="match status" value="1"/>
</dbReference>
<dbReference type="Pfam" id="PF25610">
    <property type="entry name" value="HR1_TOCA"/>
    <property type="match status" value="1"/>
</dbReference>
<dbReference type="OMA" id="HRLARFQ"/>
<keyword evidence="4" id="KW-0597">Phosphoprotein</keyword>
<evidence type="ECO:0000259" key="10">
    <source>
        <dbReference type="PROSITE" id="PS50002"/>
    </source>
</evidence>
<dbReference type="CDD" id="cd11823">
    <property type="entry name" value="SH3_Nostrin"/>
    <property type="match status" value="1"/>
</dbReference>
<dbReference type="InterPro" id="IPR027267">
    <property type="entry name" value="AH/BAR_dom_sf"/>
</dbReference>
<protein>
    <recommendedName>
        <fullName evidence="14">SH3 domain-containing protein</fullName>
    </recommendedName>
</protein>
<dbReference type="InterPro" id="IPR035656">
    <property type="entry name" value="Nostrin_SH3"/>
</dbReference>
<dbReference type="InterPro" id="IPR001452">
    <property type="entry name" value="SH3_domain"/>
</dbReference>
<keyword evidence="13" id="KW-1185">Reference proteome</keyword>
<keyword evidence="2 7" id="KW-0728">SH3 domain</keyword>
<evidence type="ECO:0008006" key="14">
    <source>
        <dbReference type="Google" id="ProtNLM"/>
    </source>
</evidence>
<dbReference type="InterPro" id="IPR036028">
    <property type="entry name" value="SH3-like_dom_sf"/>
</dbReference>
<dbReference type="PRINTS" id="PR00452">
    <property type="entry name" value="SH3DOMAIN"/>
</dbReference>
<dbReference type="SUPFAM" id="SSF50044">
    <property type="entry name" value="SH3-domain"/>
    <property type="match status" value="1"/>
</dbReference>
<feature type="compositionally biased region" description="Acidic residues" evidence="9">
    <location>
        <begin position="497"/>
        <end position="506"/>
    </location>
</feature>
<gene>
    <name evidence="12" type="ORF">TCAL_08562</name>
</gene>
<evidence type="ECO:0000256" key="8">
    <source>
        <dbReference type="PROSITE-ProRule" id="PRU01077"/>
    </source>
</evidence>
<feature type="region of interest" description="Disordered" evidence="9">
    <location>
        <begin position="432"/>
        <end position="506"/>
    </location>
</feature>
<dbReference type="InterPro" id="IPR031160">
    <property type="entry name" value="F_BAR_dom"/>
</dbReference>
<dbReference type="InterPro" id="IPR001060">
    <property type="entry name" value="FCH_dom"/>
</dbReference>
<dbReference type="FunFam" id="2.30.30.40:FF:000072">
    <property type="entry name" value="Unconventional Myosin IB"/>
    <property type="match status" value="1"/>
</dbReference>
<dbReference type="InterPro" id="IPR057870">
    <property type="entry name" value="HR1_TOCA"/>
</dbReference>
<keyword evidence="3" id="KW-0963">Cytoplasm</keyword>
<dbReference type="STRING" id="6832.A0A553PDT6"/>
<dbReference type="PROSITE" id="PS51741">
    <property type="entry name" value="F_BAR"/>
    <property type="match status" value="1"/>
</dbReference>
<evidence type="ECO:0000313" key="13">
    <source>
        <dbReference type="Proteomes" id="UP000318571"/>
    </source>
</evidence>
<organism evidence="12 13">
    <name type="scientific">Tigriopus californicus</name>
    <name type="common">Marine copepod</name>
    <dbReference type="NCBI Taxonomy" id="6832"/>
    <lineage>
        <taxon>Eukaryota</taxon>
        <taxon>Metazoa</taxon>
        <taxon>Ecdysozoa</taxon>
        <taxon>Arthropoda</taxon>
        <taxon>Crustacea</taxon>
        <taxon>Multicrustacea</taxon>
        <taxon>Hexanauplia</taxon>
        <taxon>Copepoda</taxon>
        <taxon>Harpacticoida</taxon>
        <taxon>Harpacticidae</taxon>
        <taxon>Tigriopus</taxon>
    </lineage>
</organism>
<evidence type="ECO:0000256" key="6">
    <source>
        <dbReference type="ARBA" id="ARBA00023212"/>
    </source>
</evidence>
<dbReference type="EMBL" id="VCGU01000005">
    <property type="protein sequence ID" value="TRY75834.1"/>
    <property type="molecule type" value="Genomic_DNA"/>
</dbReference>
<accession>A0A553PDT6</accession>
<evidence type="ECO:0000256" key="1">
    <source>
        <dbReference type="ARBA" id="ARBA00004245"/>
    </source>
</evidence>
<feature type="domain" description="F-BAR" evidence="11">
    <location>
        <begin position="22"/>
        <end position="281"/>
    </location>
</feature>
<name>A0A553PDT6_TIGCA</name>
<dbReference type="GO" id="GO:0043226">
    <property type="term" value="C:organelle"/>
    <property type="evidence" value="ECO:0007669"/>
    <property type="project" value="UniProtKB-ARBA"/>
</dbReference>
<dbReference type="SUPFAM" id="SSF103657">
    <property type="entry name" value="BAR/IMD domain-like"/>
    <property type="match status" value="1"/>
</dbReference>
<keyword evidence="5 8" id="KW-0175">Coiled coil</keyword>
<dbReference type="Gene3D" id="2.30.30.40">
    <property type="entry name" value="SH3 Domains"/>
    <property type="match status" value="1"/>
</dbReference>
<dbReference type="Proteomes" id="UP000318571">
    <property type="component" value="Chromosome 2"/>
</dbReference>
<comment type="subcellular location">
    <subcellularLocation>
        <location evidence="1">Cytoplasm</location>
        <location evidence="1">Cytoskeleton</location>
    </subcellularLocation>
</comment>
<dbReference type="GO" id="GO:0016192">
    <property type="term" value="P:vesicle-mediated transport"/>
    <property type="evidence" value="ECO:0007669"/>
    <property type="project" value="UniProtKB-ARBA"/>
</dbReference>
<evidence type="ECO:0000256" key="9">
    <source>
        <dbReference type="SAM" id="MobiDB-lite"/>
    </source>
</evidence>
<dbReference type="Pfam" id="PF00018">
    <property type="entry name" value="SH3_1"/>
    <property type="match status" value="1"/>
</dbReference>
<dbReference type="PROSITE" id="PS50002">
    <property type="entry name" value="SH3"/>
    <property type="match status" value="1"/>
</dbReference>
<evidence type="ECO:0000256" key="5">
    <source>
        <dbReference type="ARBA" id="ARBA00023054"/>
    </source>
</evidence>
<dbReference type="SMART" id="SM00326">
    <property type="entry name" value="SH3"/>
    <property type="match status" value="1"/>
</dbReference>
<sequence length="634" mass="71104">MNSKLSASKPSLRKSSLALHRMNSRPVIHDGFDDLKNYIKQGSEFTKDLVQTLNERAELEVAYSKGLAKLSGKLFKSAKELNGTVSNAWHFIAEDMEATSDTHKTISNILIEDLVKPLKIFVESQHRSRKSIESMVEKRSKTLQDWRGTEIKSKSKCYASCRENEKVQDQVLDCKLGRGKVLSEKELFKLESKRKKSESTVRKSDLDYYTSCLKSERARLEMESSLLRGCSIFRRMEEERLEQLKHLAEQYHQIMADNRPKLVASSQRLQEPIQQCNVPRDMADVEKKVNIDSDSMGDQVLPSFYAEDQTNAMNQERRRDALAKLLRVIKSDIEREKKGKAGVENLAKALQETPKFGSEDSQQDVQDKLLHMRSMLTFLEACRYKVLNALLSMEGRPGVTHPLSSYIENGKDKSGMAKTTLRIPYWQRQESQPALEDYSESNSPVPLDSYDRGTADGGFTDLGSDGFSNAASDGPGVPSAFRGLADGAGEGSGSNNDDIDSDFDDFSDGDEHVNIIAVVNGTDHTDAPHLSSAHTNSTGNDSEESNYHATPHLVSQEKEIGEIYYQQRQMVSMGQCRAIYDYVANLYDELTIKVGNVINVHDKQADGWWLGELDGSIGIFPATYVEEIESNSST</sequence>
<dbReference type="Gene3D" id="1.20.1270.60">
    <property type="entry name" value="Arfaptin homology (AH) domain/BAR domain"/>
    <property type="match status" value="1"/>
</dbReference>
<evidence type="ECO:0000259" key="11">
    <source>
        <dbReference type="PROSITE" id="PS51741"/>
    </source>
</evidence>
<feature type="region of interest" description="Disordered" evidence="9">
    <location>
        <begin position="524"/>
        <end position="547"/>
    </location>
</feature>
<dbReference type="GO" id="GO:0005737">
    <property type="term" value="C:cytoplasm"/>
    <property type="evidence" value="ECO:0007669"/>
    <property type="project" value="TreeGrafter"/>
</dbReference>
<dbReference type="Gene3D" id="6.10.140.470">
    <property type="match status" value="1"/>
</dbReference>
<proteinExistence type="predicted"/>
<evidence type="ECO:0000256" key="2">
    <source>
        <dbReference type="ARBA" id="ARBA00022443"/>
    </source>
</evidence>
<keyword evidence="6" id="KW-0206">Cytoskeleton</keyword>
<evidence type="ECO:0000313" key="12">
    <source>
        <dbReference type="EMBL" id="TRY75834.1"/>
    </source>
</evidence>
<dbReference type="AlphaFoldDB" id="A0A553PDT6"/>
<evidence type="ECO:0000256" key="4">
    <source>
        <dbReference type="ARBA" id="ARBA00022553"/>
    </source>
</evidence>
<dbReference type="SMART" id="SM00055">
    <property type="entry name" value="FCH"/>
    <property type="match status" value="1"/>
</dbReference>
<evidence type="ECO:0000256" key="3">
    <source>
        <dbReference type="ARBA" id="ARBA00022490"/>
    </source>
</evidence>
<dbReference type="PANTHER" id="PTHR23065">
    <property type="entry name" value="PROLINE-SERINE-THREONINE PHOSPHATASE INTERACTING PROTEIN 1"/>
    <property type="match status" value="1"/>
</dbReference>
<reference evidence="12 13" key="1">
    <citation type="journal article" date="2018" name="Nat. Ecol. Evol.">
        <title>Genomic signatures of mitonuclear coevolution across populations of Tigriopus californicus.</title>
        <authorList>
            <person name="Barreto F.S."/>
            <person name="Watson E.T."/>
            <person name="Lima T.G."/>
            <person name="Willett C.S."/>
            <person name="Edmands S."/>
            <person name="Li W."/>
            <person name="Burton R.S."/>
        </authorList>
    </citation>
    <scope>NUCLEOTIDE SEQUENCE [LARGE SCALE GENOMIC DNA]</scope>
    <source>
        <strain evidence="12 13">San Diego</strain>
    </source>
</reference>